<dbReference type="PANTHER" id="PTHR21531:SF0">
    <property type="entry name" value="PROTEIN LTV1 HOMOLOG"/>
    <property type="match status" value="1"/>
</dbReference>
<dbReference type="Pfam" id="PF04180">
    <property type="entry name" value="LTV"/>
    <property type="match status" value="2"/>
</dbReference>
<proteinExistence type="inferred from homology"/>
<name>A0ABR1B1C4_POLSC</name>
<evidence type="ECO:0000313" key="4">
    <source>
        <dbReference type="Proteomes" id="UP001359485"/>
    </source>
</evidence>
<dbReference type="InterPro" id="IPR007307">
    <property type="entry name" value="Ltv1"/>
</dbReference>
<sequence>MPKNKKKFIAKENAIVFQLVHRSQQDPLVADDKAPQHVLKEFTKKNREEEHKYGIFVDDEYDYLQHLKTVTEPLTSLEEIKYKANEKRRQKKFPEMKILLPSSVFQSDFEVPVGLLNKAAPVYGPRPELDPDIVAAMDDDFDYDNPENILEENFMELANQYGSEEYNNDMESHEDLQSELSLIESKSRFTEYSMTSSVIRRNEKLVLLDDHFETVFKKYDESEIGCLPHEDIDGILPTQNPFDSEKLLKLTTELQNTEEEHDLDLKKKTILAAAKQHSCEEETNLVIVEKEAEKWDCDSVLSTYSNCYNHPAKICETKQPHKIKINKKTGIAEGELNGSKLTAEVLSMLHGPLDAEKKPNSIVSYISELSIRPKNESSEERRLRKQNIREFRRDRRMEKKANTLAFKNEKCRQEKIFFNLKNSQQGISLY</sequence>
<evidence type="ECO:0000313" key="3">
    <source>
        <dbReference type="EMBL" id="KAK6632474.1"/>
    </source>
</evidence>
<reference evidence="3 4" key="1">
    <citation type="submission" date="2023-09" db="EMBL/GenBank/DDBJ databases">
        <title>Genomes of two closely related lineages of the louse Polyplax serrata with different host specificities.</title>
        <authorList>
            <person name="Martinu J."/>
            <person name="Tarabai H."/>
            <person name="Stefka J."/>
            <person name="Hypsa V."/>
        </authorList>
    </citation>
    <scope>NUCLEOTIDE SEQUENCE [LARGE SCALE GENOMIC DNA]</scope>
    <source>
        <strain evidence="3">98ZLc_SE</strain>
    </source>
</reference>
<evidence type="ECO:0000256" key="2">
    <source>
        <dbReference type="ARBA" id="ARBA00021561"/>
    </source>
</evidence>
<comment type="caution">
    <text evidence="3">The sequence shown here is derived from an EMBL/GenBank/DDBJ whole genome shotgun (WGS) entry which is preliminary data.</text>
</comment>
<gene>
    <name evidence="3" type="ORF">RUM44_007516</name>
</gene>
<comment type="similarity">
    <text evidence="1">Belongs to the LTV1 family.</text>
</comment>
<protein>
    <recommendedName>
        <fullName evidence="2">Protein LTV1 homolog</fullName>
    </recommendedName>
</protein>
<dbReference type="Proteomes" id="UP001359485">
    <property type="component" value="Unassembled WGS sequence"/>
</dbReference>
<accession>A0ABR1B1C4</accession>
<dbReference type="EMBL" id="JAWJWF010000005">
    <property type="protein sequence ID" value="KAK6632474.1"/>
    <property type="molecule type" value="Genomic_DNA"/>
</dbReference>
<organism evidence="3 4">
    <name type="scientific">Polyplax serrata</name>
    <name type="common">Common mouse louse</name>
    <dbReference type="NCBI Taxonomy" id="468196"/>
    <lineage>
        <taxon>Eukaryota</taxon>
        <taxon>Metazoa</taxon>
        <taxon>Ecdysozoa</taxon>
        <taxon>Arthropoda</taxon>
        <taxon>Hexapoda</taxon>
        <taxon>Insecta</taxon>
        <taxon>Pterygota</taxon>
        <taxon>Neoptera</taxon>
        <taxon>Paraneoptera</taxon>
        <taxon>Psocodea</taxon>
        <taxon>Troctomorpha</taxon>
        <taxon>Phthiraptera</taxon>
        <taxon>Anoplura</taxon>
        <taxon>Polyplacidae</taxon>
        <taxon>Polyplax</taxon>
    </lineage>
</organism>
<evidence type="ECO:0000256" key="1">
    <source>
        <dbReference type="ARBA" id="ARBA00009078"/>
    </source>
</evidence>
<keyword evidence="4" id="KW-1185">Reference proteome</keyword>
<dbReference type="PANTHER" id="PTHR21531">
    <property type="entry name" value="LOW-TEMPERATURE VIABILITY PROTEIN LTV1-RELATED"/>
    <property type="match status" value="1"/>
</dbReference>